<name>A0ACB9Z672_9PEZI</name>
<dbReference type="EMBL" id="MU393456">
    <property type="protein sequence ID" value="KAI4866670.1"/>
    <property type="molecule type" value="Genomic_DNA"/>
</dbReference>
<organism evidence="1 2">
    <name type="scientific">Hypoxylon rubiginosum</name>
    <dbReference type="NCBI Taxonomy" id="110542"/>
    <lineage>
        <taxon>Eukaryota</taxon>
        <taxon>Fungi</taxon>
        <taxon>Dikarya</taxon>
        <taxon>Ascomycota</taxon>
        <taxon>Pezizomycotina</taxon>
        <taxon>Sordariomycetes</taxon>
        <taxon>Xylariomycetidae</taxon>
        <taxon>Xylariales</taxon>
        <taxon>Hypoxylaceae</taxon>
        <taxon>Hypoxylon</taxon>
    </lineage>
</organism>
<gene>
    <name evidence="1" type="ORF">F4820DRAFT_468745</name>
</gene>
<proteinExistence type="predicted"/>
<reference evidence="1 2" key="1">
    <citation type="journal article" date="2022" name="New Phytol.">
        <title>Ecological generalism drives hyperdiversity of secondary metabolite gene clusters in xylarialean endophytes.</title>
        <authorList>
            <person name="Franco M.E.E."/>
            <person name="Wisecaver J.H."/>
            <person name="Arnold A.E."/>
            <person name="Ju Y.M."/>
            <person name="Slot J.C."/>
            <person name="Ahrendt S."/>
            <person name="Moore L.P."/>
            <person name="Eastman K.E."/>
            <person name="Scott K."/>
            <person name="Konkel Z."/>
            <person name="Mondo S.J."/>
            <person name="Kuo A."/>
            <person name="Hayes R.D."/>
            <person name="Haridas S."/>
            <person name="Andreopoulos B."/>
            <person name="Riley R."/>
            <person name="LaButti K."/>
            <person name="Pangilinan J."/>
            <person name="Lipzen A."/>
            <person name="Amirebrahimi M."/>
            <person name="Yan J."/>
            <person name="Adam C."/>
            <person name="Keymanesh K."/>
            <person name="Ng V."/>
            <person name="Louie K."/>
            <person name="Northen T."/>
            <person name="Drula E."/>
            <person name="Henrissat B."/>
            <person name="Hsieh H.M."/>
            <person name="Youens-Clark K."/>
            <person name="Lutzoni F."/>
            <person name="Miadlikowska J."/>
            <person name="Eastwood D.C."/>
            <person name="Hamelin R.C."/>
            <person name="Grigoriev I.V."/>
            <person name="U'Ren J.M."/>
        </authorList>
    </citation>
    <scope>NUCLEOTIDE SEQUENCE [LARGE SCALE GENOMIC DNA]</scope>
    <source>
        <strain evidence="1 2">CBS 119005</strain>
    </source>
</reference>
<keyword evidence="2" id="KW-1185">Reference proteome</keyword>
<protein>
    <submittedName>
        <fullName evidence="1">Uncharacterized protein</fullName>
    </submittedName>
</protein>
<accession>A0ACB9Z672</accession>
<sequence>MAWPDSREDIQRGAPKSGIVHGDLHQGNILLGAPPNDFEHRITPILKLIDFGGTEQYPPEEEADHMNIYDIGQAMVGLINLNRGRESDYAPYYLWNNRELMTDATALIPTPLSMDDVLCTIVCACMATNPNNRPTLSTLLKLGLQGLDERTPAAYGYEQAEQDSSIFDLWKRIIYDAQIDDDDDDDDPPDDWSPFNKGTSFNSCFFDRCSWNTTSPWKATACKNNTISCNTISSNTNSSTATFS</sequence>
<evidence type="ECO:0000313" key="1">
    <source>
        <dbReference type="EMBL" id="KAI4866670.1"/>
    </source>
</evidence>
<evidence type="ECO:0000313" key="2">
    <source>
        <dbReference type="Proteomes" id="UP001497700"/>
    </source>
</evidence>
<comment type="caution">
    <text evidence="1">The sequence shown here is derived from an EMBL/GenBank/DDBJ whole genome shotgun (WGS) entry which is preliminary data.</text>
</comment>
<dbReference type="Proteomes" id="UP001497700">
    <property type="component" value="Unassembled WGS sequence"/>
</dbReference>